<evidence type="ECO:0000256" key="1">
    <source>
        <dbReference type="SAM" id="MobiDB-lite"/>
    </source>
</evidence>
<evidence type="ECO:0000313" key="3">
    <source>
        <dbReference type="Proteomes" id="UP001420932"/>
    </source>
</evidence>
<name>A0AAP0P257_9MAGN</name>
<reference evidence="2 3" key="1">
    <citation type="submission" date="2024-01" db="EMBL/GenBank/DDBJ databases">
        <title>Genome assemblies of Stephania.</title>
        <authorList>
            <person name="Yang L."/>
        </authorList>
    </citation>
    <scope>NUCLEOTIDE SEQUENCE [LARGE SCALE GENOMIC DNA]</scope>
    <source>
        <strain evidence="2">YNDBR</strain>
        <tissue evidence="2">Leaf</tissue>
    </source>
</reference>
<feature type="region of interest" description="Disordered" evidence="1">
    <location>
        <begin position="50"/>
        <end position="75"/>
    </location>
</feature>
<protein>
    <submittedName>
        <fullName evidence="2">Uncharacterized protein</fullName>
    </submittedName>
</protein>
<feature type="compositionally biased region" description="Low complexity" evidence="1">
    <location>
        <begin position="50"/>
        <end position="59"/>
    </location>
</feature>
<organism evidence="2 3">
    <name type="scientific">Stephania yunnanensis</name>
    <dbReference type="NCBI Taxonomy" id="152371"/>
    <lineage>
        <taxon>Eukaryota</taxon>
        <taxon>Viridiplantae</taxon>
        <taxon>Streptophyta</taxon>
        <taxon>Embryophyta</taxon>
        <taxon>Tracheophyta</taxon>
        <taxon>Spermatophyta</taxon>
        <taxon>Magnoliopsida</taxon>
        <taxon>Ranunculales</taxon>
        <taxon>Menispermaceae</taxon>
        <taxon>Menispermoideae</taxon>
        <taxon>Cissampelideae</taxon>
        <taxon>Stephania</taxon>
    </lineage>
</organism>
<evidence type="ECO:0000313" key="2">
    <source>
        <dbReference type="EMBL" id="KAK9127598.1"/>
    </source>
</evidence>
<keyword evidence="3" id="KW-1185">Reference proteome</keyword>
<sequence>MIREELSVDVMFVNYKKIQQLLSRSWRREWLLWKTKFARHFSASSVSIGAGFASSSSSAGRRRRREAQFGRAKPGKKLAERLASVMDAIHDRNLLRVGPTPSLVGSL</sequence>
<dbReference type="EMBL" id="JBBNAF010000007">
    <property type="protein sequence ID" value="KAK9127598.1"/>
    <property type="molecule type" value="Genomic_DNA"/>
</dbReference>
<comment type="caution">
    <text evidence="2">The sequence shown here is derived from an EMBL/GenBank/DDBJ whole genome shotgun (WGS) entry which is preliminary data.</text>
</comment>
<dbReference type="AlphaFoldDB" id="A0AAP0P257"/>
<dbReference type="Proteomes" id="UP001420932">
    <property type="component" value="Unassembled WGS sequence"/>
</dbReference>
<proteinExistence type="predicted"/>
<gene>
    <name evidence="2" type="ORF">Syun_016395</name>
</gene>
<accession>A0AAP0P257</accession>